<dbReference type="Gene3D" id="2.20.28.160">
    <property type="match status" value="1"/>
</dbReference>
<organism evidence="2 3">
    <name type="scientific">Rubritalea squalenifaciens DSM 18772</name>
    <dbReference type="NCBI Taxonomy" id="1123071"/>
    <lineage>
        <taxon>Bacteria</taxon>
        <taxon>Pseudomonadati</taxon>
        <taxon>Verrucomicrobiota</taxon>
        <taxon>Verrucomicrobiia</taxon>
        <taxon>Verrucomicrobiales</taxon>
        <taxon>Rubritaleaceae</taxon>
        <taxon>Rubritalea</taxon>
    </lineage>
</organism>
<feature type="transmembrane region" description="Helical" evidence="1">
    <location>
        <begin position="139"/>
        <end position="156"/>
    </location>
</feature>
<dbReference type="EMBL" id="FQYR01000005">
    <property type="protein sequence ID" value="SHK08212.1"/>
    <property type="molecule type" value="Genomic_DNA"/>
</dbReference>
<evidence type="ECO:0000313" key="2">
    <source>
        <dbReference type="EMBL" id="SHK08212.1"/>
    </source>
</evidence>
<dbReference type="RefSeq" id="WP_143184759.1">
    <property type="nucleotide sequence ID" value="NZ_FQYR01000005.1"/>
</dbReference>
<feature type="transmembrane region" description="Helical" evidence="1">
    <location>
        <begin position="101"/>
        <end position="119"/>
    </location>
</feature>
<gene>
    <name evidence="2" type="ORF">SAMN02745181_3212</name>
</gene>
<dbReference type="Gene3D" id="1.25.10.10">
    <property type="entry name" value="Leucine-rich Repeat Variant"/>
    <property type="match status" value="1"/>
</dbReference>
<dbReference type="OrthoDB" id="188987at2"/>
<dbReference type="InterPro" id="IPR011989">
    <property type="entry name" value="ARM-like"/>
</dbReference>
<keyword evidence="1" id="KW-0812">Transmembrane</keyword>
<dbReference type="AlphaFoldDB" id="A0A1M6PJS5"/>
<dbReference type="Proteomes" id="UP000184510">
    <property type="component" value="Unassembled WGS sequence"/>
</dbReference>
<keyword evidence="3" id="KW-1185">Reference proteome</keyword>
<dbReference type="InParanoid" id="A0A1M6PJS5"/>
<reference evidence="2 3" key="1">
    <citation type="submission" date="2016-11" db="EMBL/GenBank/DDBJ databases">
        <authorList>
            <person name="Jaros S."/>
            <person name="Januszkiewicz K."/>
            <person name="Wedrychowicz H."/>
        </authorList>
    </citation>
    <scope>NUCLEOTIDE SEQUENCE [LARGE SCALE GENOMIC DNA]</scope>
    <source>
        <strain evidence="2 3">DSM 18772</strain>
    </source>
</reference>
<evidence type="ECO:0000313" key="3">
    <source>
        <dbReference type="Proteomes" id="UP000184510"/>
    </source>
</evidence>
<sequence>MAAEGKIKIQCSECGQQFDIDPELMGRLVECGECQHHFHVDSSCILKQSMRHYPGEKVGDLSMFSKKIPEMETSGPVGFRTVAYEQQVDPNDVMPLGAKRLVCIFAGIIVALVVVLIFVFGNDPAKRAGLMLDVGNDKRYILCGFAALISSMLLIYGFRKKRLAGVILSLLIAGGLLSLPTFYPAYFSPASNQEIAAPQDQPDQELDERKSQLRYKSSIGYGPVETAIANYGADSVVAIVLLESRLEFLDTVKSYLSEGLQAQAMPKDFAGSSRNVEGRKVDLVLYTNIGVSFDEAAEVCQGFGKVVNQYPELRVIEVEVNPSDLVTRKASILSDENSIDFYNANYKELSHIDPERQLAAIRRLGAAKQVGRRADVVNLLLRRLSEDSYPYKEDIVKTLMNWTMPEDNAGAVVKKVADKVVELNLAMPDIYVEYLIEHNVPKIGDILIYTWKKDPAVSEPMMVRGGERSEMALVEALPRLEKKYMKSAANILRRIGTKSSVPALQEMLERADESAKPAIETAIDAMKTRG</sequence>
<proteinExistence type="predicted"/>
<keyword evidence="1" id="KW-1133">Transmembrane helix</keyword>
<name>A0A1M6PJS5_9BACT</name>
<keyword evidence="1" id="KW-0472">Membrane</keyword>
<accession>A0A1M6PJS5</accession>
<evidence type="ECO:0000256" key="1">
    <source>
        <dbReference type="SAM" id="Phobius"/>
    </source>
</evidence>
<protein>
    <submittedName>
        <fullName evidence="2">Uncharacterized protein</fullName>
    </submittedName>
</protein>
<feature type="transmembrane region" description="Helical" evidence="1">
    <location>
        <begin position="163"/>
        <end position="183"/>
    </location>
</feature>